<dbReference type="Pfam" id="PF06271">
    <property type="entry name" value="RDD"/>
    <property type="match status" value="1"/>
</dbReference>
<protein>
    <submittedName>
        <fullName evidence="8">RDD family protein</fullName>
    </submittedName>
</protein>
<keyword evidence="3 6" id="KW-0812">Transmembrane</keyword>
<dbReference type="AlphaFoldDB" id="A0A940SJB1"/>
<gene>
    <name evidence="8" type="ORF">J5Y03_05865</name>
</gene>
<evidence type="ECO:0000259" key="7">
    <source>
        <dbReference type="Pfam" id="PF06271"/>
    </source>
</evidence>
<evidence type="ECO:0000256" key="2">
    <source>
        <dbReference type="ARBA" id="ARBA00022475"/>
    </source>
</evidence>
<organism evidence="8 9">
    <name type="scientific">Gottfriedia endophytica</name>
    <dbReference type="NCBI Taxonomy" id="2820819"/>
    <lineage>
        <taxon>Bacteria</taxon>
        <taxon>Bacillati</taxon>
        <taxon>Bacillota</taxon>
        <taxon>Bacilli</taxon>
        <taxon>Bacillales</taxon>
        <taxon>Bacillaceae</taxon>
        <taxon>Gottfriedia</taxon>
    </lineage>
</organism>
<evidence type="ECO:0000256" key="6">
    <source>
        <dbReference type="SAM" id="Phobius"/>
    </source>
</evidence>
<feature type="transmembrane region" description="Helical" evidence="6">
    <location>
        <begin position="12"/>
        <end position="30"/>
    </location>
</feature>
<evidence type="ECO:0000256" key="3">
    <source>
        <dbReference type="ARBA" id="ARBA00022692"/>
    </source>
</evidence>
<comment type="subcellular location">
    <subcellularLocation>
        <location evidence="1">Cell membrane</location>
        <topology evidence="1">Multi-pass membrane protein</topology>
    </subcellularLocation>
</comment>
<dbReference type="PANTHER" id="PTHR36115:SF6">
    <property type="entry name" value="PROLINE-RICH ANTIGEN HOMOLOG"/>
    <property type="match status" value="1"/>
</dbReference>
<dbReference type="PANTHER" id="PTHR36115">
    <property type="entry name" value="PROLINE-RICH ANTIGEN HOMOLOG-RELATED"/>
    <property type="match status" value="1"/>
</dbReference>
<dbReference type="InterPro" id="IPR010432">
    <property type="entry name" value="RDD"/>
</dbReference>
<dbReference type="EMBL" id="JAGIYQ010000003">
    <property type="protein sequence ID" value="MBP0724714.1"/>
    <property type="molecule type" value="Genomic_DNA"/>
</dbReference>
<evidence type="ECO:0000256" key="1">
    <source>
        <dbReference type="ARBA" id="ARBA00004651"/>
    </source>
</evidence>
<name>A0A940SJB1_9BACI</name>
<keyword evidence="9" id="KW-1185">Reference proteome</keyword>
<keyword evidence="2" id="KW-1003">Cell membrane</keyword>
<dbReference type="Proteomes" id="UP000682134">
    <property type="component" value="Unassembled WGS sequence"/>
</dbReference>
<evidence type="ECO:0000313" key="8">
    <source>
        <dbReference type="EMBL" id="MBP0724714.1"/>
    </source>
</evidence>
<comment type="caution">
    <text evidence="8">The sequence shown here is derived from an EMBL/GenBank/DDBJ whole genome shotgun (WGS) entry which is preliminary data.</text>
</comment>
<sequence length="149" mass="17599">MKNFTLAKYYHRLGAFFLDLFLISCLYGILESLINLNIKTIFNRFFVTTGNSWIDFTVITVSLLLFLVVVPQFNKGMTIGQRVIGIKMINDRYDETDWKVFLYRLLIIYPLTILFLGIPLIINIYLIGYRKDRKTIQDLIMKTSVIWIR</sequence>
<dbReference type="InterPro" id="IPR051791">
    <property type="entry name" value="Pra-immunoreactive"/>
</dbReference>
<accession>A0A940SJB1</accession>
<reference evidence="8" key="1">
    <citation type="submission" date="2021-04" db="EMBL/GenBank/DDBJ databases">
        <title>Genome seq and assembly of Bacillus sp.</title>
        <authorList>
            <person name="Chhetri G."/>
        </authorList>
    </citation>
    <scope>NUCLEOTIDE SEQUENCE</scope>
    <source>
        <strain evidence="8">RG28</strain>
    </source>
</reference>
<evidence type="ECO:0000313" key="9">
    <source>
        <dbReference type="Proteomes" id="UP000682134"/>
    </source>
</evidence>
<dbReference type="GO" id="GO:0005886">
    <property type="term" value="C:plasma membrane"/>
    <property type="evidence" value="ECO:0007669"/>
    <property type="project" value="UniProtKB-SubCell"/>
</dbReference>
<feature type="transmembrane region" description="Helical" evidence="6">
    <location>
        <begin position="101"/>
        <end position="127"/>
    </location>
</feature>
<feature type="transmembrane region" description="Helical" evidence="6">
    <location>
        <begin position="51"/>
        <end position="70"/>
    </location>
</feature>
<dbReference type="RefSeq" id="WP_209403517.1">
    <property type="nucleotide sequence ID" value="NZ_JAGIYQ010000003.1"/>
</dbReference>
<proteinExistence type="predicted"/>
<keyword evidence="4 6" id="KW-1133">Transmembrane helix</keyword>
<evidence type="ECO:0000256" key="5">
    <source>
        <dbReference type="ARBA" id="ARBA00023136"/>
    </source>
</evidence>
<keyword evidence="5 6" id="KW-0472">Membrane</keyword>
<feature type="domain" description="RDD" evidence="7">
    <location>
        <begin position="7"/>
        <end position="141"/>
    </location>
</feature>
<evidence type="ECO:0000256" key="4">
    <source>
        <dbReference type="ARBA" id="ARBA00022989"/>
    </source>
</evidence>